<evidence type="ECO:0000256" key="1">
    <source>
        <dbReference type="ARBA" id="ARBA00004707"/>
    </source>
</evidence>
<feature type="region of interest" description="Disordered" evidence="5">
    <location>
        <begin position="1"/>
        <end position="21"/>
    </location>
</feature>
<dbReference type="InterPro" id="IPR008515">
    <property type="entry name" value="Ubiquitin-like_Pup"/>
</dbReference>
<organism evidence="6 7">
    <name type="scientific">Scrofimicrobium canadense</name>
    <dbReference type="NCBI Taxonomy" id="2652290"/>
    <lineage>
        <taxon>Bacteria</taxon>
        <taxon>Bacillati</taxon>
        <taxon>Actinomycetota</taxon>
        <taxon>Actinomycetes</taxon>
        <taxon>Actinomycetales</taxon>
        <taxon>Actinomycetaceae</taxon>
        <taxon>Scrofimicrobium</taxon>
    </lineage>
</organism>
<dbReference type="Proteomes" id="UP000470875">
    <property type="component" value="Unassembled WGS sequence"/>
</dbReference>
<evidence type="ECO:0000313" key="7">
    <source>
        <dbReference type="Proteomes" id="UP000470875"/>
    </source>
</evidence>
<accession>A0A6N7W673</accession>
<dbReference type="GO" id="GO:0031386">
    <property type="term" value="F:protein tag activity"/>
    <property type="evidence" value="ECO:0007669"/>
    <property type="project" value="InterPro"/>
</dbReference>
<keyword evidence="7" id="KW-1185">Reference proteome</keyword>
<dbReference type="EMBL" id="VULO01000004">
    <property type="protein sequence ID" value="MSS84003.1"/>
    <property type="molecule type" value="Genomic_DNA"/>
</dbReference>
<dbReference type="NCBIfam" id="TIGR03687">
    <property type="entry name" value="pupylate_cterm"/>
    <property type="match status" value="1"/>
</dbReference>
<evidence type="ECO:0000256" key="5">
    <source>
        <dbReference type="SAM" id="MobiDB-lite"/>
    </source>
</evidence>
<dbReference type="AlphaFoldDB" id="A0A6N7W673"/>
<evidence type="ECO:0000256" key="2">
    <source>
        <dbReference type="ARBA" id="ARBA00010616"/>
    </source>
</evidence>
<dbReference type="GO" id="GO:0070490">
    <property type="term" value="P:protein pupylation"/>
    <property type="evidence" value="ECO:0007669"/>
    <property type="project" value="InterPro"/>
</dbReference>
<evidence type="ECO:0000313" key="6">
    <source>
        <dbReference type="EMBL" id="MSS84003.1"/>
    </source>
</evidence>
<comment type="caution">
    <text evidence="6">The sequence shown here is derived from an EMBL/GenBank/DDBJ whole genome shotgun (WGS) entry which is preliminary data.</text>
</comment>
<sequence>MSQSQIFGGGAEPEDGEEISAAGQVQVSALDTILDEIDVVLEQNAESFVQGFVQKGGQ</sequence>
<protein>
    <recommendedName>
        <fullName evidence="3">Prokaryotic ubiquitin-like protein Pup</fullName>
    </recommendedName>
    <alternativeName>
        <fullName evidence="4">Bacterial ubiquitin-like modifier</fullName>
    </alternativeName>
</protein>
<gene>
    <name evidence="6" type="ORF">FYJ24_04325</name>
</gene>
<dbReference type="GO" id="GO:0070628">
    <property type="term" value="F:proteasome binding"/>
    <property type="evidence" value="ECO:0007669"/>
    <property type="project" value="InterPro"/>
</dbReference>
<dbReference type="Pfam" id="PF05639">
    <property type="entry name" value="Pup"/>
    <property type="match status" value="1"/>
</dbReference>
<name>A0A6N7W673_9ACTO</name>
<reference evidence="6 7" key="1">
    <citation type="submission" date="2019-08" db="EMBL/GenBank/DDBJ databases">
        <title>In-depth cultivation of the pig gut microbiome towards novel bacterial diversity and tailored functional studies.</title>
        <authorList>
            <person name="Wylensek D."/>
            <person name="Hitch T.C.A."/>
            <person name="Clavel T."/>
        </authorList>
    </citation>
    <scope>NUCLEOTIDE SEQUENCE [LARGE SCALE GENOMIC DNA]</scope>
    <source>
        <strain evidence="6 7">WB03_NA08</strain>
    </source>
</reference>
<dbReference type="GO" id="GO:0010498">
    <property type="term" value="P:proteasomal protein catabolic process"/>
    <property type="evidence" value="ECO:0007669"/>
    <property type="project" value="InterPro"/>
</dbReference>
<evidence type="ECO:0000256" key="4">
    <source>
        <dbReference type="ARBA" id="ARBA00032321"/>
    </source>
</evidence>
<dbReference type="RefSeq" id="WP_318656530.1">
    <property type="nucleotide sequence ID" value="NZ_VULO01000004.1"/>
</dbReference>
<comment type="similarity">
    <text evidence="2">Belongs to the prokaryotic ubiquitin-like protein family.</text>
</comment>
<evidence type="ECO:0000256" key="3">
    <source>
        <dbReference type="ARBA" id="ARBA00016748"/>
    </source>
</evidence>
<dbReference type="GO" id="GO:0019941">
    <property type="term" value="P:modification-dependent protein catabolic process"/>
    <property type="evidence" value="ECO:0007669"/>
    <property type="project" value="InterPro"/>
</dbReference>
<proteinExistence type="inferred from homology"/>
<comment type="pathway">
    <text evidence="1">Protein degradation; proteasomal Pup-dependent pathway.</text>
</comment>
<dbReference type="UniPathway" id="UPA00997"/>